<gene>
    <name evidence="12" type="ORF">BBK14_28815</name>
</gene>
<keyword evidence="4" id="KW-0276">Fatty acid metabolism</keyword>
<name>A0A1S1PA03_9ACTN</name>
<evidence type="ECO:0000256" key="9">
    <source>
        <dbReference type="ARBA" id="ARBA00023136"/>
    </source>
</evidence>
<dbReference type="Proteomes" id="UP000179769">
    <property type="component" value="Unassembled WGS sequence"/>
</dbReference>
<comment type="similarity">
    <text evidence="2">Belongs to the fatty acid desaturase type 2 family.</text>
</comment>
<keyword evidence="13" id="KW-1185">Reference proteome</keyword>
<keyword evidence="8" id="KW-0443">Lipid metabolism</keyword>
<feature type="domain" description="Fatty acid desaturase" evidence="11">
    <location>
        <begin position="74"/>
        <end position="301"/>
    </location>
</feature>
<dbReference type="AlphaFoldDB" id="A0A1S1PA03"/>
<organism evidence="12 13">
    <name type="scientific">Parafrankia soli</name>
    <dbReference type="NCBI Taxonomy" id="2599596"/>
    <lineage>
        <taxon>Bacteria</taxon>
        <taxon>Bacillati</taxon>
        <taxon>Actinomycetota</taxon>
        <taxon>Actinomycetes</taxon>
        <taxon>Frankiales</taxon>
        <taxon>Frankiaceae</taxon>
        <taxon>Parafrankia</taxon>
    </lineage>
</organism>
<dbReference type="GO" id="GO:0006631">
    <property type="term" value="P:fatty acid metabolic process"/>
    <property type="evidence" value="ECO:0007669"/>
    <property type="project" value="UniProtKB-KW"/>
</dbReference>
<dbReference type="EMBL" id="MAXA01000275">
    <property type="protein sequence ID" value="OHV19733.1"/>
    <property type="molecule type" value="Genomic_DNA"/>
</dbReference>
<keyword evidence="9 10" id="KW-0472">Membrane</keyword>
<evidence type="ECO:0000256" key="6">
    <source>
        <dbReference type="ARBA" id="ARBA00023002"/>
    </source>
</evidence>
<keyword evidence="6" id="KW-0560">Oxidoreductase</keyword>
<evidence type="ECO:0000256" key="1">
    <source>
        <dbReference type="ARBA" id="ARBA00004141"/>
    </source>
</evidence>
<feature type="transmembrane region" description="Helical" evidence="10">
    <location>
        <begin position="194"/>
        <end position="214"/>
    </location>
</feature>
<dbReference type="InterPro" id="IPR005804">
    <property type="entry name" value="FA_desaturase_dom"/>
</dbReference>
<dbReference type="GO" id="GO:0016717">
    <property type="term" value="F:oxidoreductase activity, acting on paired donors, with oxidation of a pair of donors resulting in the reduction of molecular oxygen to two molecules of water"/>
    <property type="evidence" value="ECO:0007669"/>
    <property type="project" value="InterPro"/>
</dbReference>
<feature type="transmembrane region" description="Helical" evidence="10">
    <location>
        <begin position="42"/>
        <end position="60"/>
    </location>
</feature>
<proteinExistence type="inferred from homology"/>
<dbReference type="InterPro" id="IPR015876">
    <property type="entry name" value="Acyl-CoA_DS"/>
</dbReference>
<evidence type="ECO:0000256" key="5">
    <source>
        <dbReference type="ARBA" id="ARBA00022989"/>
    </source>
</evidence>
<dbReference type="PANTHER" id="PTHR11351">
    <property type="entry name" value="ACYL-COA DESATURASE"/>
    <property type="match status" value="1"/>
</dbReference>
<feature type="transmembrane region" description="Helical" evidence="10">
    <location>
        <begin position="220"/>
        <end position="239"/>
    </location>
</feature>
<evidence type="ECO:0000256" key="7">
    <source>
        <dbReference type="ARBA" id="ARBA00023004"/>
    </source>
</evidence>
<dbReference type="GO" id="GO:0016020">
    <property type="term" value="C:membrane"/>
    <property type="evidence" value="ECO:0007669"/>
    <property type="project" value="UniProtKB-SubCell"/>
</dbReference>
<dbReference type="PRINTS" id="PR00075">
    <property type="entry name" value="FACDDSATRASE"/>
</dbReference>
<evidence type="ECO:0000259" key="11">
    <source>
        <dbReference type="Pfam" id="PF00487"/>
    </source>
</evidence>
<evidence type="ECO:0000256" key="2">
    <source>
        <dbReference type="ARBA" id="ARBA00008749"/>
    </source>
</evidence>
<reference evidence="13" key="1">
    <citation type="submission" date="2016-07" db="EMBL/GenBank/DDBJ databases">
        <title>Frankia sp. NRRL B-16219 Genome sequencing.</title>
        <authorList>
            <person name="Ghodhbane-Gtari F."/>
            <person name="Swanson E."/>
            <person name="Gueddou A."/>
            <person name="Louati M."/>
            <person name="Nouioui I."/>
            <person name="Hezbri K."/>
            <person name="Abebe-Akele F."/>
            <person name="Simpson S."/>
            <person name="Morris K."/>
            <person name="Thomas K."/>
            <person name="Gtari M."/>
            <person name="Tisa L.S."/>
        </authorList>
    </citation>
    <scope>NUCLEOTIDE SEQUENCE [LARGE SCALE GENOMIC DNA]</scope>
    <source>
        <strain evidence="13">NRRL B-16219</strain>
    </source>
</reference>
<keyword evidence="5 10" id="KW-1133">Transmembrane helix</keyword>
<protein>
    <submittedName>
        <fullName evidence="12">Fatty acid desaturase</fullName>
    </submittedName>
</protein>
<sequence length="336" mass="37355">MADIQRAAGISNLDADTGDARPAPRRKTLSSPYLHRLQRRHFLLFDIIPILGTIAALGFLTVHPFGFTELGLLASMWLLTGLGVTVGYHRLFTHRTFRTTRGVSSVLAVLGSMAGQGGMVSWVALHRRHHECSDRAGDPHSPNLAGGGLRGRLRGLAHSHFLWMRRHEYPNIAHYAPDLLRDRALARIGRRYDYWVLLGLLIPTLVGGLVYWSWAGAVSGLLWGGLVRIFVLEHIIWSINSFLHMFGTRAFDSRENSRNGGVFGLLTLGESWHHNHHAFPESPSFGLAWYRLDPGYWLIRTLAACGLAWDLKVPSTERIAARRVPRTAGTATGPAT</sequence>
<evidence type="ECO:0000256" key="8">
    <source>
        <dbReference type="ARBA" id="ARBA00023098"/>
    </source>
</evidence>
<dbReference type="Pfam" id="PF00487">
    <property type="entry name" value="FA_desaturase"/>
    <property type="match status" value="1"/>
</dbReference>
<dbReference type="CDD" id="cd03505">
    <property type="entry name" value="Delta9-FADS-like"/>
    <property type="match status" value="1"/>
</dbReference>
<dbReference type="PANTHER" id="PTHR11351:SF3">
    <property type="entry name" value="BLL4393 PROTEIN"/>
    <property type="match status" value="1"/>
</dbReference>
<evidence type="ECO:0000256" key="3">
    <source>
        <dbReference type="ARBA" id="ARBA00022692"/>
    </source>
</evidence>
<comment type="subcellular location">
    <subcellularLocation>
        <location evidence="1">Membrane</location>
        <topology evidence="1">Multi-pass membrane protein</topology>
    </subcellularLocation>
</comment>
<dbReference type="RefSeq" id="WP_071067017.1">
    <property type="nucleotide sequence ID" value="NZ_MAXA01000275.1"/>
</dbReference>
<accession>A0A1S1PA03</accession>
<evidence type="ECO:0000256" key="4">
    <source>
        <dbReference type="ARBA" id="ARBA00022832"/>
    </source>
</evidence>
<feature type="transmembrane region" description="Helical" evidence="10">
    <location>
        <begin position="72"/>
        <end position="91"/>
    </location>
</feature>
<evidence type="ECO:0000313" key="12">
    <source>
        <dbReference type="EMBL" id="OHV19733.1"/>
    </source>
</evidence>
<evidence type="ECO:0000256" key="10">
    <source>
        <dbReference type="SAM" id="Phobius"/>
    </source>
</evidence>
<keyword evidence="7" id="KW-0408">Iron</keyword>
<keyword evidence="3 10" id="KW-0812">Transmembrane</keyword>
<comment type="caution">
    <text evidence="12">The sequence shown here is derived from an EMBL/GenBank/DDBJ whole genome shotgun (WGS) entry which is preliminary data.</text>
</comment>
<evidence type="ECO:0000313" key="13">
    <source>
        <dbReference type="Proteomes" id="UP000179769"/>
    </source>
</evidence>